<dbReference type="AlphaFoldDB" id="A0AAE1MM59"/>
<dbReference type="EMBL" id="JAWXYG010000008">
    <property type="protein sequence ID" value="KAK4266693.1"/>
    <property type="molecule type" value="Genomic_DNA"/>
</dbReference>
<name>A0AAE1MM59_9FABA</name>
<dbReference type="PANTHER" id="PTHR47848:SF1">
    <property type="entry name" value="ADENINE NUCLEOTIDE ALPHA HYDROLASES-LIKE SUPERFAMILY PROTEIN"/>
    <property type="match status" value="1"/>
</dbReference>
<dbReference type="PANTHER" id="PTHR47848">
    <property type="entry name" value="ADENINE NUCLEOTIDE ALPHA HYDROLASES-LIKE SUPERFAMILY PROTEIN"/>
    <property type="match status" value="1"/>
</dbReference>
<keyword evidence="2" id="KW-1185">Reference proteome</keyword>
<comment type="caution">
    <text evidence="1">The sequence shown here is derived from an EMBL/GenBank/DDBJ whole genome shotgun (WGS) entry which is preliminary data.</text>
</comment>
<evidence type="ECO:0000313" key="2">
    <source>
        <dbReference type="Proteomes" id="UP001293593"/>
    </source>
</evidence>
<dbReference type="Proteomes" id="UP001293593">
    <property type="component" value="Unassembled WGS sequence"/>
</dbReference>
<sequence>MITLLHVYPPTRSRSKNRAHLLRLQTVREIQASMLVVGLHDCSFLYKLHSAGHLLDICLPRIGLSHLEAGKAYHFPDGGICCRLDE</sequence>
<reference evidence="1" key="1">
    <citation type="submission" date="2023-10" db="EMBL/GenBank/DDBJ databases">
        <title>Chromosome-level genome of the transformable northern wattle, Acacia crassicarpa.</title>
        <authorList>
            <person name="Massaro I."/>
            <person name="Sinha N.R."/>
            <person name="Poethig S."/>
            <person name="Leichty A.R."/>
        </authorList>
    </citation>
    <scope>NUCLEOTIDE SEQUENCE</scope>
    <source>
        <strain evidence="1">Acra3RX</strain>
        <tissue evidence="1">Leaf</tissue>
    </source>
</reference>
<accession>A0AAE1MM59</accession>
<protein>
    <submittedName>
        <fullName evidence="1">Uncharacterized protein</fullName>
    </submittedName>
</protein>
<gene>
    <name evidence="1" type="ORF">QN277_027575</name>
</gene>
<evidence type="ECO:0000313" key="1">
    <source>
        <dbReference type="EMBL" id="KAK4266693.1"/>
    </source>
</evidence>
<proteinExistence type="predicted"/>
<organism evidence="1 2">
    <name type="scientific">Acacia crassicarpa</name>
    <name type="common">northern wattle</name>
    <dbReference type="NCBI Taxonomy" id="499986"/>
    <lineage>
        <taxon>Eukaryota</taxon>
        <taxon>Viridiplantae</taxon>
        <taxon>Streptophyta</taxon>
        <taxon>Embryophyta</taxon>
        <taxon>Tracheophyta</taxon>
        <taxon>Spermatophyta</taxon>
        <taxon>Magnoliopsida</taxon>
        <taxon>eudicotyledons</taxon>
        <taxon>Gunneridae</taxon>
        <taxon>Pentapetalae</taxon>
        <taxon>rosids</taxon>
        <taxon>fabids</taxon>
        <taxon>Fabales</taxon>
        <taxon>Fabaceae</taxon>
        <taxon>Caesalpinioideae</taxon>
        <taxon>mimosoid clade</taxon>
        <taxon>Acacieae</taxon>
        <taxon>Acacia</taxon>
    </lineage>
</organism>